<evidence type="ECO:0000256" key="1">
    <source>
        <dbReference type="SAM" id="MobiDB-lite"/>
    </source>
</evidence>
<gene>
    <name evidence="2" type="ORF">E5225_16240</name>
</gene>
<dbReference type="EMBL" id="CP039291">
    <property type="protein sequence ID" value="QCB94878.1"/>
    <property type="molecule type" value="Genomic_DNA"/>
</dbReference>
<dbReference type="KEGG" id="celz:E5225_16240"/>
<organism evidence="2 3">
    <name type="scientific">Cellulomonas shaoxiangyii</name>
    <dbReference type="NCBI Taxonomy" id="2566013"/>
    <lineage>
        <taxon>Bacteria</taxon>
        <taxon>Bacillati</taxon>
        <taxon>Actinomycetota</taxon>
        <taxon>Actinomycetes</taxon>
        <taxon>Micrococcales</taxon>
        <taxon>Cellulomonadaceae</taxon>
        <taxon>Cellulomonas</taxon>
    </lineage>
</organism>
<reference evidence="2 3" key="1">
    <citation type="submission" date="2019-04" db="EMBL/GenBank/DDBJ databases">
        <title>Isolation and identification of Cellulomonas shaoxiangyii sp. Nov. isolated from feces of the Tibetan antelopes (Pantholops hodgsonii) in the Qinghai-Tibet plateau of China.</title>
        <authorList>
            <person name="Tian Z."/>
        </authorList>
    </citation>
    <scope>NUCLEOTIDE SEQUENCE [LARGE SCALE GENOMIC DNA]</scope>
    <source>
        <strain evidence="2 3">Z28</strain>
    </source>
</reference>
<feature type="region of interest" description="Disordered" evidence="1">
    <location>
        <begin position="1"/>
        <end position="29"/>
    </location>
</feature>
<accession>A0A4P7SM84</accession>
<evidence type="ECO:0000313" key="3">
    <source>
        <dbReference type="Proteomes" id="UP000296469"/>
    </source>
</evidence>
<proteinExistence type="predicted"/>
<dbReference type="OrthoDB" id="5142744at2"/>
<protein>
    <recommendedName>
        <fullName evidence="4">DUF4352 domain-containing protein</fullName>
    </recommendedName>
</protein>
<evidence type="ECO:0000313" key="2">
    <source>
        <dbReference type="EMBL" id="QCB94878.1"/>
    </source>
</evidence>
<dbReference type="RefSeq" id="WP_135973279.1">
    <property type="nucleotide sequence ID" value="NZ_CP039291.1"/>
</dbReference>
<dbReference type="Proteomes" id="UP000296469">
    <property type="component" value="Chromosome"/>
</dbReference>
<evidence type="ECO:0008006" key="4">
    <source>
        <dbReference type="Google" id="ProtNLM"/>
    </source>
</evidence>
<dbReference type="AlphaFoldDB" id="A0A4P7SM84"/>
<keyword evidence="3" id="KW-1185">Reference proteome</keyword>
<sequence>MTHDRTARRTGGGLPAAVPPGPGTGGRPAAARARAAVAAVAGAALVALLASGCASTAGAADAAQTATAGPTHPGATVPFGRPFEYADGLFVSVKAPQEFEPSPEAEGLAGGGVPVRLRVQVTNGTAEPYSPSTLSATAVSAGVEASPVWDVPLAIDTAGPYVTLDPAGTVAFDIAFAVADPSDLQITVLPALGGYDPLVVTTG</sequence>
<name>A0A4P7SM84_9CELL</name>